<evidence type="ECO:0000313" key="2">
    <source>
        <dbReference type="Proteomes" id="UP000322667"/>
    </source>
</evidence>
<proteinExistence type="predicted"/>
<sequence length="132" mass="14467">MASSSLRQSTIQQKLQLSQQKFIAFSACFKAKESVHQKQPPLFLFLISMDISPSSCCCLLLILIHGLMLQTCEANPTLPPMTQLSAQNKVVIIVRRIGKPIPTRPPSPKLNGSKGMFVPPGPPPRHLLLATP</sequence>
<protein>
    <submittedName>
        <fullName evidence="1">Uncharacterized protein</fullName>
    </submittedName>
</protein>
<evidence type="ECO:0000313" key="1">
    <source>
        <dbReference type="EMBL" id="TYI32303.1"/>
    </source>
</evidence>
<dbReference type="Proteomes" id="UP000322667">
    <property type="component" value="Chromosome A04"/>
</dbReference>
<reference evidence="1 2" key="1">
    <citation type="submission" date="2019-07" db="EMBL/GenBank/DDBJ databases">
        <title>WGS assembly of Gossypium tomentosum.</title>
        <authorList>
            <person name="Chen Z.J."/>
            <person name="Sreedasyam A."/>
            <person name="Ando A."/>
            <person name="Song Q."/>
            <person name="De L."/>
            <person name="Hulse-Kemp A."/>
            <person name="Ding M."/>
            <person name="Ye W."/>
            <person name="Kirkbride R."/>
            <person name="Jenkins J."/>
            <person name="Plott C."/>
            <person name="Lovell J."/>
            <person name="Lin Y.-M."/>
            <person name="Vaughn R."/>
            <person name="Liu B."/>
            <person name="Li W."/>
            <person name="Simpson S."/>
            <person name="Scheffler B."/>
            <person name="Saski C."/>
            <person name="Grover C."/>
            <person name="Hu G."/>
            <person name="Conover J."/>
            <person name="Carlson J."/>
            <person name="Shu S."/>
            <person name="Boston L."/>
            <person name="Williams M."/>
            <person name="Peterson D."/>
            <person name="Mcgee K."/>
            <person name="Jones D."/>
            <person name="Wendel J."/>
            <person name="Stelly D."/>
            <person name="Grimwood J."/>
            <person name="Schmutz J."/>
        </authorList>
    </citation>
    <scope>NUCLEOTIDE SEQUENCE [LARGE SCALE GENOMIC DNA]</scope>
    <source>
        <strain evidence="1">7179.01</strain>
    </source>
</reference>
<gene>
    <name evidence="1" type="ORF">ES332_A04G050300v1</name>
</gene>
<accession>A0A5D2QVU3</accession>
<dbReference type="AlphaFoldDB" id="A0A5D2QVU3"/>
<name>A0A5D2QVU3_GOSTO</name>
<keyword evidence="2" id="KW-1185">Reference proteome</keyword>
<organism evidence="1 2">
    <name type="scientific">Gossypium tomentosum</name>
    <name type="common">Hawaiian cotton</name>
    <name type="synonym">Gossypium sandvicense</name>
    <dbReference type="NCBI Taxonomy" id="34277"/>
    <lineage>
        <taxon>Eukaryota</taxon>
        <taxon>Viridiplantae</taxon>
        <taxon>Streptophyta</taxon>
        <taxon>Embryophyta</taxon>
        <taxon>Tracheophyta</taxon>
        <taxon>Spermatophyta</taxon>
        <taxon>Magnoliopsida</taxon>
        <taxon>eudicotyledons</taxon>
        <taxon>Gunneridae</taxon>
        <taxon>Pentapetalae</taxon>
        <taxon>rosids</taxon>
        <taxon>malvids</taxon>
        <taxon>Malvales</taxon>
        <taxon>Malvaceae</taxon>
        <taxon>Malvoideae</taxon>
        <taxon>Gossypium</taxon>
    </lineage>
</organism>
<dbReference type="EMBL" id="CM017613">
    <property type="protein sequence ID" value="TYI32303.1"/>
    <property type="molecule type" value="Genomic_DNA"/>
</dbReference>